<evidence type="ECO:0000313" key="3">
    <source>
        <dbReference type="Proteomes" id="UP001325248"/>
    </source>
</evidence>
<proteinExistence type="predicted"/>
<dbReference type="EMBL" id="CP136422">
    <property type="protein sequence ID" value="WPX75510.1"/>
    <property type="molecule type" value="Genomic_DNA"/>
</dbReference>
<evidence type="ECO:0000313" key="2">
    <source>
        <dbReference type="EMBL" id="WPX75510.1"/>
    </source>
</evidence>
<keyword evidence="1" id="KW-0812">Transmembrane</keyword>
<evidence type="ECO:0000256" key="1">
    <source>
        <dbReference type="SAM" id="Phobius"/>
    </source>
</evidence>
<organism evidence="2 3">
    <name type="scientific">Blautia producta</name>
    <dbReference type="NCBI Taxonomy" id="33035"/>
    <lineage>
        <taxon>Bacteria</taxon>
        <taxon>Bacillati</taxon>
        <taxon>Bacillota</taxon>
        <taxon>Clostridia</taxon>
        <taxon>Lachnospirales</taxon>
        <taxon>Lachnospiraceae</taxon>
        <taxon>Blautia</taxon>
    </lineage>
</organism>
<keyword evidence="3" id="KW-1185">Reference proteome</keyword>
<accession>A0ABZ0UHA8</accession>
<sequence>MSDTIIAAMIALAGAGVGCVFTLVADFVKNKSENKRLKISLEAAQISSQKNMSVQYITNKRVDWIYEVRNTLAEYIALAQECANKKVLDKSITIPEKIYRELNVYLAKLRLLFNFDGDDDKKILDLLDNIKNNISAGEDFNALNFQNDIILLTKYSQVYLKLEWERVKYEIRGEKDLTAEQMQANEISLLKEKYYHEYLKQERNN</sequence>
<dbReference type="Proteomes" id="UP001325248">
    <property type="component" value="Chromosome"/>
</dbReference>
<reference evidence="2" key="1">
    <citation type="submission" date="2023-10" db="EMBL/GenBank/DDBJ databases">
        <title>Genome sequence of Blautia coccoides DSM 935.</title>
        <authorList>
            <person name="Boeer T."/>
            <person name="Bengelsdorf F.R."/>
            <person name="Daniel R."/>
            <person name="Poehlein A."/>
        </authorList>
    </citation>
    <scope>NUCLEOTIDE SEQUENCE [LARGE SCALE GENOMIC DNA]</scope>
    <source>
        <strain evidence="2">DSM 935</strain>
    </source>
</reference>
<keyword evidence="1" id="KW-1133">Transmembrane helix</keyword>
<feature type="transmembrane region" description="Helical" evidence="1">
    <location>
        <begin position="6"/>
        <end position="28"/>
    </location>
</feature>
<name>A0ABZ0UHA8_9FIRM</name>
<keyword evidence="1" id="KW-0472">Membrane</keyword>
<gene>
    <name evidence="2" type="ORF">BLCOC_38720</name>
</gene>
<protein>
    <submittedName>
        <fullName evidence="2">Uncharacterized protein</fullName>
    </submittedName>
</protein>